<dbReference type="GO" id="GO:0016020">
    <property type="term" value="C:membrane"/>
    <property type="evidence" value="ECO:0007669"/>
    <property type="project" value="UniProtKB-SubCell"/>
</dbReference>
<dbReference type="STRING" id="913774.A0A0C3H8Q7"/>
<dbReference type="OrthoDB" id="3903189at2759"/>
<evidence type="ECO:0000256" key="5">
    <source>
        <dbReference type="ARBA" id="ARBA00038359"/>
    </source>
</evidence>
<feature type="non-terminal residue" evidence="8">
    <location>
        <position position="263"/>
    </location>
</feature>
<evidence type="ECO:0000313" key="9">
    <source>
        <dbReference type="Proteomes" id="UP000054321"/>
    </source>
</evidence>
<dbReference type="PANTHER" id="PTHR33048:SF149">
    <property type="entry name" value="UBID FAMILY DECARBOXYLASE"/>
    <property type="match status" value="1"/>
</dbReference>
<protein>
    <recommendedName>
        <fullName evidence="7">Rhodopsin domain-containing protein</fullName>
    </recommendedName>
</protein>
<feature type="transmembrane region" description="Helical" evidence="6">
    <location>
        <begin position="119"/>
        <end position="139"/>
    </location>
</feature>
<dbReference type="HOGENOM" id="CLU_019101_2_1_1"/>
<keyword evidence="2 6" id="KW-0812">Transmembrane</keyword>
<organism evidence="8 9">
    <name type="scientific">Oidiodendron maius (strain Zn)</name>
    <dbReference type="NCBI Taxonomy" id="913774"/>
    <lineage>
        <taxon>Eukaryota</taxon>
        <taxon>Fungi</taxon>
        <taxon>Dikarya</taxon>
        <taxon>Ascomycota</taxon>
        <taxon>Pezizomycotina</taxon>
        <taxon>Leotiomycetes</taxon>
        <taxon>Leotiomycetes incertae sedis</taxon>
        <taxon>Myxotrichaceae</taxon>
        <taxon>Oidiodendron</taxon>
    </lineage>
</organism>
<dbReference type="EMBL" id="KN832878">
    <property type="protein sequence ID" value="KIM99639.1"/>
    <property type="molecule type" value="Genomic_DNA"/>
</dbReference>
<proteinExistence type="inferred from homology"/>
<feature type="transmembrane region" description="Helical" evidence="6">
    <location>
        <begin position="200"/>
        <end position="221"/>
    </location>
</feature>
<evidence type="ECO:0000256" key="3">
    <source>
        <dbReference type="ARBA" id="ARBA00022989"/>
    </source>
</evidence>
<keyword evidence="3 6" id="KW-1133">Transmembrane helix</keyword>
<feature type="transmembrane region" description="Helical" evidence="6">
    <location>
        <begin position="169"/>
        <end position="188"/>
    </location>
</feature>
<name>A0A0C3H8Q7_OIDMZ</name>
<feature type="non-terminal residue" evidence="8">
    <location>
        <position position="1"/>
    </location>
</feature>
<dbReference type="Proteomes" id="UP000054321">
    <property type="component" value="Unassembled WGS sequence"/>
</dbReference>
<accession>A0A0C3H8Q7</accession>
<feature type="transmembrane region" description="Helical" evidence="6">
    <location>
        <begin position="34"/>
        <end position="55"/>
    </location>
</feature>
<keyword evidence="4 6" id="KW-0472">Membrane</keyword>
<feature type="transmembrane region" description="Helical" evidence="6">
    <location>
        <begin position="241"/>
        <end position="259"/>
    </location>
</feature>
<dbReference type="InParanoid" id="A0A0C3H8Q7"/>
<dbReference type="AlphaFoldDB" id="A0A0C3H8Q7"/>
<reference evidence="8 9" key="1">
    <citation type="submission" date="2014-04" db="EMBL/GenBank/DDBJ databases">
        <authorList>
            <consortium name="DOE Joint Genome Institute"/>
            <person name="Kuo A."/>
            <person name="Martino E."/>
            <person name="Perotto S."/>
            <person name="Kohler A."/>
            <person name="Nagy L.G."/>
            <person name="Floudas D."/>
            <person name="Copeland A."/>
            <person name="Barry K.W."/>
            <person name="Cichocki N."/>
            <person name="Veneault-Fourrey C."/>
            <person name="LaButti K."/>
            <person name="Lindquist E.A."/>
            <person name="Lipzen A."/>
            <person name="Lundell T."/>
            <person name="Morin E."/>
            <person name="Murat C."/>
            <person name="Sun H."/>
            <person name="Tunlid A."/>
            <person name="Henrissat B."/>
            <person name="Grigoriev I.V."/>
            <person name="Hibbett D.S."/>
            <person name="Martin F."/>
            <person name="Nordberg H.P."/>
            <person name="Cantor M.N."/>
            <person name="Hua S.X."/>
        </authorList>
    </citation>
    <scope>NUCLEOTIDE SEQUENCE [LARGE SCALE GENOMIC DNA]</scope>
    <source>
        <strain evidence="8 9">Zn</strain>
    </source>
</reference>
<dbReference type="Pfam" id="PF20684">
    <property type="entry name" value="Fung_rhodopsin"/>
    <property type="match status" value="1"/>
</dbReference>
<dbReference type="InterPro" id="IPR049326">
    <property type="entry name" value="Rhodopsin_dom_fungi"/>
</dbReference>
<keyword evidence="9" id="KW-1185">Reference proteome</keyword>
<gene>
    <name evidence="8" type="ORF">OIDMADRAFT_84975</name>
</gene>
<sequence>ETWTLYSVGMFLVLTRLASQARRLGPRNLRTDDWVVISAIPWYTLLAVSLNKIIFGGGSNYMTQEDILALTPETKHQREIGSKWVLLSEEVMVLTVWTCKICMLLMYKRLMQGLVQERIINCVFTYVAIGFVACQVALFTTCRPFPGYWAVRAPNNQCWSYFDFEIVEGTFNVSADLAVLVVALPLLIKLSIPIQQKIILLGVFGMGTFVIVAALLTKIYSLVPSLTSYSYLNWYFREASVSLYVTNLPALWALVRDIFPAVK</sequence>
<evidence type="ECO:0000259" key="7">
    <source>
        <dbReference type="Pfam" id="PF20684"/>
    </source>
</evidence>
<feature type="domain" description="Rhodopsin" evidence="7">
    <location>
        <begin position="22"/>
        <end position="256"/>
    </location>
</feature>
<evidence type="ECO:0000256" key="1">
    <source>
        <dbReference type="ARBA" id="ARBA00004141"/>
    </source>
</evidence>
<comment type="similarity">
    <text evidence="5">Belongs to the SAT4 family.</text>
</comment>
<comment type="subcellular location">
    <subcellularLocation>
        <location evidence="1">Membrane</location>
        <topology evidence="1">Multi-pass membrane protein</topology>
    </subcellularLocation>
</comment>
<evidence type="ECO:0000256" key="4">
    <source>
        <dbReference type="ARBA" id="ARBA00023136"/>
    </source>
</evidence>
<evidence type="ECO:0000256" key="2">
    <source>
        <dbReference type="ARBA" id="ARBA00022692"/>
    </source>
</evidence>
<dbReference type="InterPro" id="IPR052337">
    <property type="entry name" value="SAT4-like"/>
</dbReference>
<reference evidence="9" key="2">
    <citation type="submission" date="2015-01" db="EMBL/GenBank/DDBJ databases">
        <title>Evolutionary Origins and Diversification of the Mycorrhizal Mutualists.</title>
        <authorList>
            <consortium name="DOE Joint Genome Institute"/>
            <consortium name="Mycorrhizal Genomics Consortium"/>
            <person name="Kohler A."/>
            <person name="Kuo A."/>
            <person name="Nagy L.G."/>
            <person name="Floudas D."/>
            <person name="Copeland A."/>
            <person name="Barry K.W."/>
            <person name="Cichocki N."/>
            <person name="Veneault-Fourrey C."/>
            <person name="LaButti K."/>
            <person name="Lindquist E.A."/>
            <person name="Lipzen A."/>
            <person name="Lundell T."/>
            <person name="Morin E."/>
            <person name="Murat C."/>
            <person name="Riley R."/>
            <person name="Ohm R."/>
            <person name="Sun H."/>
            <person name="Tunlid A."/>
            <person name="Henrissat B."/>
            <person name="Grigoriev I.V."/>
            <person name="Hibbett D.S."/>
            <person name="Martin F."/>
        </authorList>
    </citation>
    <scope>NUCLEOTIDE SEQUENCE [LARGE SCALE GENOMIC DNA]</scope>
    <source>
        <strain evidence="9">Zn</strain>
    </source>
</reference>
<dbReference type="PANTHER" id="PTHR33048">
    <property type="entry name" value="PTH11-LIKE INTEGRAL MEMBRANE PROTEIN (AFU_ORTHOLOGUE AFUA_5G11245)"/>
    <property type="match status" value="1"/>
</dbReference>
<evidence type="ECO:0000313" key="8">
    <source>
        <dbReference type="EMBL" id="KIM99639.1"/>
    </source>
</evidence>
<evidence type="ECO:0000256" key="6">
    <source>
        <dbReference type="SAM" id="Phobius"/>
    </source>
</evidence>